<reference evidence="10" key="1">
    <citation type="submission" date="2015-01" db="EMBL/GenBank/DDBJ databases">
        <title>EvidentialGene: Evidence-directed Construction of Complete mRNA Transcriptomes without Genomes.</title>
        <authorList>
            <person name="Gilbert D.G."/>
        </authorList>
    </citation>
    <scope>NUCLEOTIDE SEQUENCE</scope>
</reference>
<dbReference type="STRING" id="8078.ENSFHEP00000016884"/>
<dbReference type="AlphaFoldDB" id="A0A146Y5N4"/>
<name>A0A146Y5N4_FUNHE</name>
<dbReference type="InterPro" id="IPR036116">
    <property type="entry name" value="FN3_sf"/>
</dbReference>
<keyword evidence="4 10" id="KW-0675">Receptor</keyword>
<accession>A0A146Y5N4</accession>
<dbReference type="Ensembl" id="ENSFHET00000025404.1">
    <property type="protein sequence ID" value="ENSFHEP00000016884.1"/>
    <property type="gene ID" value="ENSFHEG00000018584.1"/>
</dbReference>
<dbReference type="EMBL" id="GCES01037027">
    <property type="protein sequence ID" value="JAR49296.1"/>
    <property type="molecule type" value="Transcribed_RNA"/>
</dbReference>
<keyword evidence="12" id="KW-1185">Reference proteome</keyword>
<dbReference type="GeneID" id="105919212"/>
<dbReference type="CTD" id="53832"/>
<dbReference type="InterPro" id="IPR015373">
    <property type="entry name" value="Interferon/interleukin_rcp_dom"/>
</dbReference>
<evidence type="ECO:0000259" key="8">
    <source>
        <dbReference type="Pfam" id="PF01108"/>
    </source>
</evidence>
<dbReference type="Pfam" id="PF09294">
    <property type="entry name" value="Interfer-bind"/>
    <property type="match status" value="1"/>
</dbReference>
<feature type="region of interest" description="Disordered" evidence="5">
    <location>
        <begin position="307"/>
        <end position="339"/>
    </location>
</feature>
<feature type="domain" description="Interferon/interleukin receptor" evidence="9">
    <location>
        <begin position="130"/>
        <end position="235"/>
    </location>
</feature>
<feature type="region of interest" description="Disordered" evidence="5">
    <location>
        <begin position="408"/>
        <end position="496"/>
    </location>
</feature>
<dbReference type="PANTHER" id="PTHR20859:SF86">
    <property type="entry name" value="INTERLEUKIN-20 RECEPTOR SUBUNIT ALPHA"/>
    <property type="match status" value="1"/>
</dbReference>
<sequence length="621" mass="69770">MWTELIFGGLFVLHCAVCSSPPKPLNVSFSSVNLRNVLHWSPGNDTPDGTHFSVEYVIYGDTTEVGKGKRVRENWRAVQQCTNIVRTWCDLSVETWAEEEGYYARVRATGRKSSSKWAVTKNRFDPKWDTIIGPPLLSVEMEDNSAIITLKGPMRYSPNNDTPPLSMKAIYPQMFYNLSVYNTHRKLMHHFPLETSQYKYQLLDYNTEYCFFAKSKFISIPAQCKSSAWHCIVTPQDPVIEQLQQVVVGIVVPALCICIIVVVSYLLYNYLAGKEQRMPFRLNQLSFHPNPLVFLPDNTKLQVTTIIPDKPPPPCENPSVPAQPRSIPNPRGPEGPMDDSSVVYVGALRCVGDCNKRDVNDDHSAGGYKPQAQRFGQSLVLEPPQTEISTLQTQPQSQRNLALQWPVQSNHRSVSHEQTKENDVQSSALRFDKSPKTGQFTVHLNPPLLKEEAKREEPEGGEQKLNPCENVPLLPPYASQNIPTMPSVSSQQPNNLSDDYGVLAQPAAQKAEAGNVKGETMEGAWCSNWNPETVPLVQPCTRMGFNNEERPYGPQPLEKGAEDKRAGNCDESYVTRSQLKLESVILRQNSEMEAGQQVEEEAGSEVDDPFSKWNLKLSELF</sequence>
<keyword evidence="6" id="KW-1133">Transmembrane helix</keyword>
<dbReference type="InterPro" id="IPR050650">
    <property type="entry name" value="Type-II_Cytokine-TF_Rcpt"/>
</dbReference>
<dbReference type="Gene3D" id="2.60.40.10">
    <property type="entry name" value="Immunoglobulins"/>
    <property type="match status" value="2"/>
</dbReference>
<feature type="signal peptide" evidence="7">
    <location>
        <begin position="1"/>
        <end position="18"/>
    </location>
</feature>
<evidence type="ECO:0000256" key="7">
    <source>
        <dbReference type="SAM" id="SignalP"/>
    </source>
</evidence>
<evidence type="ECO:0000256" key="5">
    <source>
        <dbReference type="SAM" id="MobiDB-lite"/>
    </source>
</evidence>
<dbReference type="GeneTree" id="ENSGT00940000157314"/>
<feature type="compositionally biased region" description="Basic and acidic residues" evidence="5">
    <location>
        <begin position="449"/>
        <end position="462"/>
    </location>
</feature>
<dbReference type="PANTHER" id="PTHR20859">
    <property type="entry name" value="INTERFERON/INTERLEUKIN RECEPTOR"/>
    <property type="match status" value="1"/>
</dbReference>
<dbReference type="SUPFAM" id="SSF49265">
    <property type="entry name" value="Fibronectin type III"/>
    <property type="match status" value="2"/>
</dbReference>
<feature type="chain" id="PRO_5044548969" evidence="7">
    <location>
        <begin position="19"/>
        <end position="621"/>
    </location>
</feature>
<keyword evidence="3" id="KW-1015">Disulfide bond</keyword>
<dbReference type="InterPro" id="IPR013783">
    <property type="entry name" value="Ig-like_fold"/>
</dbReference>
<feature type="compositionally biased region" description="Basic and acidic residues" evidence="5">
    <location>
        <begin position="414"/>
        <end position="423"/>
    </location>
</feature>
<evidence type="ECO:0000256" key="6">
    <source>
        <dbReference type="SAM" id="Phobius"/>
    </source>
</evidence>
<evidence type="ECO:0000256" key="4">
    <source>
        <dbReference type="ARBA" id="ARBA00023170"/>
    </source>
</evidence>
<dbReference type="FunFam" id="2.60.40.10:FF:000348">
    <property type="entry name" value="Interleukin 20 receptor subunit alpha"/>
    <property type="match status" value="1"/>
</dbReference>
<reference evidence="11" key="2">
    <citation type="submission" date="2025-05" db="UniProtKB">
        <authorList>
            <consortium name="Ensembl"/>
        </authorList>
    </citation>
    <scope>IDENTIFICATION</scope>
</reference>
<dbReference type="InterPro" id="IPR003961">
    <property type="entry name" value="FN3_dom"/>
</dbReference>
<keyword evidence="6" id="KW-0472">Membrane</keyword>
<proteinExistence type="inferred from homology"/>
<dbReference type="OrthoDB" id="9909056at2759"/>
<keyword evidence="6" id="KW-0812">Transmembrane</keyword>
<dbReference type="GO" id="GO:0005886">
    <property type="term" value="C:plasma membrane"/>
    <property type="evidence" value="ECO:0007669"/>
    <property type="project" value="TreeGrafter"/>
</dbReference>
<feature type="transmembrane region" description="Helical" evidence="6">
    <location>
        <begin position="246"/>
        <end position="268"/>
    </location>
</feature>
<dbReference type="Proteomes" id="UP000265000">
    <property type="component" value="Unplaced"/>
</dbReference>
<organism evidence="10">
    <name type="scientific">Fundulus heteroclitus</name>
    <name type="common">Killifish</name>
    <name type="synonym">Mummichog</name>
    <dbReference type="NCBI Taxonomy" id="8078"/>
    <lineage>
        <taxon>Eukaryota</taxon>
        <taxon>Metazoa</taxon>
        <taxon>Chordata</taxon>
        <taxon>Craniata</taxon>
        <taxon>Vertebrata</taxon>
        <taxon>Euteleostomi</taxon>
        <taxon>Actinopterygii</taxon>
        <taxon>Neopterygii</taxon>
        <taxon>Teleostei</taxon>
        <taxon>Neoteleostei</taxon>
        <taxon>Acanthomorphata</taxon>
        <taxon>Ovalentaria</taxon>
        <taxon>Atherinomorphae</taxon>
        <taxon>Cyprinodontiformes</taxon>
        <taxon>Fundulidae</taxon>
        <taxon>Fundulus</taxon>
    </lineage>
</organism>
<evidence type="ECO:0000313" key="10">
    <source>
        <dbReference type="EMBL" id="JAR49296.1"/>
    </source>
</evidence>
<dbReference type="Pfam" id="PF01108">
    <property type="entry name" value="Tissue_fac"/>
    <property type="match status" value="1"/>
</dbReference>
<evidence type="ECO:0000256" key="3">
    <source>
        <dbReference type="ARBA" id="ARBA00023157"/>
    </source>
</evidence>
<evidence type="ECO:0000313" key="12">
    <source>
        <dbReference type="Proteomes" id="UP000265000"/>
    </source>
</evidence>
<evidence type="ECO:0000256" key="2">
    <source>
        <dbReference type="ARBA" id="ARBA00022729"/>
    </source>
</evidence>
<comment type="similarity">
    <text evidence="1">Belongs to the type II cytokine receptor family.</text>
</comment>
<feature type="compositionally biased region" description="Basic and acidic residues" evidence="5">
    <location>
        <begin position="559"/>
        <end position="568"/>
    </location>
</feature>
<feature type="domain" description="Fibronectin type-III" evidence="8">
    <location>
        <begin position="8"/>
        <end position="117"/>
    </location>
</feature>
<evidence type="ECO:0000256" key="1">
    <source>
        <dbReference type="ARBA" id="ARBA00005399"/>
    </source>
</evidence>
<feature type="region of interest" description="Disordered" evidence="5">
    <location>
        <begin position="548"/>
        <end position="569"/>
    </location>
</feature>
<evidence type="ECO:0000259" key="9">
    <source>
        <dbReference type="Pfam" id="PF09294"/>
    </source>
</evidence>
<dbReference type="GO" id="GO:0004896">
    <property type="term" value="F:cytokine receptor activity"/>
    <property type="evidence" value="ECO:0007669"/>
    <property type="project" value="TreeGrafter"/>
</dbReference>
<feature type="compositionally biased region" description="Polar residues" evidence="5">
    <location>
        <begin position="478"/>
        <end position="496"/>
    </location>
</feature>
<protein>
    <submittedName>
        <fullName evidence="10">Interleukin 20 receptor, alpha</fullName>
    </submittedName>
    <submittedName>
        <fullName evidence="11">Uncharacterized LOC105919212</fullName>
    </submittedName>
</protein>
<evidence type="ECO:0000313" key="11">
    <source>
        <dbReference type="Ensembl" id="ENSFHEP00000016884.1"/>
    </source>
</evidence>
<keyword evidence="2 7" id="KW-0732">Signal</keyword>